<accession>A0A396AC93</accession>
<dbReference type="AlphaFoldDB" id="A0A396AC93"/>
<keyword evidence="1" id="KW-0812">Transmembrane</keyword>
<keyword evidence="1" id="KW-1133">Transmembrane helix</keyword>
<evidence type="ECO:0000313" key="2">
    <source>
        <dbReference type="EMBL" id="RHD02919.1"/>
    </source>
</evidence>
<feature type="transmembrane region" description="Helical" evidence="1">
    <location>
        <begin position="47"/>
        <end position="65"/>
    </location>
</feature>
<protein>
    <submittedName>
        <fullName evidence="2">Uncharacterized protein</fullName>
    </submittedName>
</protein>
<reference evidence="2 3" key="1">
    <citation type="submission" date="2018-08" db="EMBL/GenBank/DDBJ databases">
        <title>A genome reference for cultivated species of the human gut microbiota.</title>
        <authorList>
            <person name="Zou Y."/>
            <person name="Xue W."/>
            <person name="Luo G."/>
        </authorList>
    </citation>
    <scope>NUCLEOTIDE SEQUENCE [LARGE SCALE GENOMIC DNA]</scope>
    <source>
        <strain evidence="2 3">AM32-8LB</strain>
    </source>
</reference>
<dbReference type="Proteomes" id="UP000266391">
    <property type="component" value="Unassembled WGS sequence"/>
</dbReference>
<keyword evidence="1" id="KW-0472">Membrane</keyword>
<proteinExistence type="predicted"/>
<sequence>MLELLFSKTPKEEKKKFYMVTLVIWIILLICMIFMDFHIIPDTEPNAIMYAVIIFGMINSIVQILRKE</sequence>
<evidence type="ECO:0000313" key="3">
    <source>
        <dbReference type="Proteomes" id="UP000266391"/>
    </source>
</evidence>
<dbReference type="EMBL" id="QSIQ01000015">
    <property type="protein sequence ID" value="RHD02919.1"/>
    <property type="molecule type" value="Genomic_DNA"/>
</dbReference>
<name>A0A396AC93_9FIRM</name>
<evidence type="ECO:0000256" key="1">
    <source>
        <dbReference type="SAM" id="Phobius"/>
    </source>
</evidence>
<comment type="caution">
    <text evidence="2">The sequence shown here is derived from an EMBL/GenBank/DDBJ whole genome shotgun (WGS) entry which is preliminary data.</text>
</comment>
<organism evidence="2 3">
    <name type="scientific">Roseburia inulinivorans</name>
    <dbReference type="NCBI Taxonomy" id="360807"/>
    <lineage>
        <taxon>Bacteria</taxon>
        <taxon>Bacillati</taxon>
        <taxon>Bacillota</taxon>
        <taxon>Clostridia</taxon>
        <taxon>Lachnospirales</taxon>
        <taxon>Lachnospiraceae</taxon>
        <taxon>Roseburia</taxon>
    </lineage>
</organism>
<feature type="transmembrane region" description="Helical" evidence="1">
    <location>
        <begin position="17"/>
        <end position="35"/>
    </location>
</feature>
<gene>
    <name evidence="2" type="ORF">DW813_10310</name>
</gene>